<reference evidence="1 2" key="1">
    <citation type="submission" date="2017-05" db="EMBL/GenBank/DDBJ databases">
        <authorList>
            <person name="Song R."/>
            <person name="Chenine A.L."/>
            <person name="Ruprecht R.M."/>
        </authorList>
    </citation>
    <scope>NUCLEOTIDE SEQUENCE [LARGE SCALE GENOMIC DNA]</scope>
    <source>
        <strain evidence="1 2">CECT 8663</strain>
    </source>
</reference>
<dbReference type="AlphaFoldDB" id="A0A238KAE0"/>
<dbReference type="InterPro" id="IPR012349">
    <property type="entry name" value="Split_barrel_FMN-bd"/>
</dbReference>
<dbReference type="PANTHER" id="PTHR35802">
    <property type="entry name" value="PROTEASE SYNTHASE AND SPORULATION PROTEIN PAI 2"/>
    <property type="match status" value="1"/>
</dbReference>
<protein>
    <submittedName>
        <fullName evidence="1">Protease synthase and sporulation protein PAI 2</fullName>
    </submittedName>
</protein>
<dbReference type="Proteomes" id="UP000220836">
    <property type="component" value="Unassembled WGS sequence"/>
</dbReference>
<keyword evidence="1" id="KW-0378">Hydrolase</keyword>
<dbReference type="GO" id="GO:0008233">
    <property type="term" value="F:peptidase activity"/>
    <property type="evidence" value="ECO:0007669"/>
    <property type="project" value="UniProtKB-KW"/>
</dbReference>
<dbReference type="PIRSF" id="PIRSF010372">
    <property type="entry name" value="PaiB"/>
    <property type="match status" value="1"/>
</dbReference>
<organism evidence="1 2">
    <name type="scientific">Pelagimonas varians</name>
    <dbReference type="NCBI Taxonomy" id="696760"/>
    <lineage>
        <taxon>Bacteria</taxon>
        <taxon>Pseudomonadati</taxon>
        <taxon>Pseudomonadota</taxon>
        <taxon>Alphaproteobacteria</taxon>
        <taxon>Rhodobacterales</taxon>
        <taxon>Roseobacteraceae</taxon>
        <taxon>Pelagimonas</taxon>
    </lineage>
</organism>
<evidence type="ECO:0000313" key="1">
    <source>
        <dbReference type="EMBL" id="SMX39851.1"/>
    </source>
</evidence>
<dbReference type="EMBL" id="FXYH01000005">
    <property type="protein sequence ID" value="SMX39851.1"/>
    <property type="molecule type" value="Genomic_DNA"/>
</dbReference>
<gene>
    <name evidence="1" type="primary">paiB</name>
    <name evidence="1" type="ORF">PEV8663_01907</name>
</gene>
<accession>A0A238KAE0</accession>
<dbReference type="Gene3D" id="2.30.110.10">
    <property type="entry name" value="Electron Transport, Fmn-binding Protein, Chain A"/>
    <property type="match status" value="1"/>
</dbReference>
<dbReference type="GO" id="GO:0006508">
    <property type="term" value="P:proteolysis"/>
    <property type="evidence" value="ECO:0007669"/>
    <property type="project" value="UniProtKB-KW"/>
</dbReference>
<name>A0A238KAE0_9RHOB</name>
<dbReference type="InterPro" id="IPR007396">
    <property type="entry name" value="TR_PAI2-type"/>
</dbReference>
<dbReference type="SUPFAM" id="SSF50475">
    <property type="entry name" value="FMN-binding split barrel"/>
    <property type="match status" value="1"/>
</dbReference>
<dbReference type="Pfam" id="PF04299">
    <property type="entry name" value="FMN_bind_2"/>
    <property type="match status" value="1"/>
</dbReference>
<evidence type="ECO:0000313" key="2">
    <source>
        <dbReference type="Proteomes" id="UP000220836"/>
    </source>
</evidence>
<dbReference type="PANTHER" id="PTHR35802:SF1">
    <property type="entry name" value="PROTEASE SYNTHASE AND SPORULATION PROTEIN PAI 2"/>
    <property type="match status" value="1"/>
</dbReference>
<sequence>METCANPKLKALTMHPNPSFRKTEAALSLDFARKRAFGALTLSADPVPLIAHIPFLLSQDGSEALLHLVRSNPIVREAEDRPARLIVTGPDGYVSPDWYGIDDQVPTWNYVSVHLTGTLQRLPQDALIPLLAAQSAAYEARLPKTPWTMDKTSDDVQARFLRMIVPFRLKIDTLDSTWKLNQNKDDAPRRAAAAAIESGFGSELLELAQLMTSPPKTD</sequence>
<keyword evidence="1" id="KW-0645">Protease</keyword>
<proteinExistence type="predicted"/>
<keyword evidence="2" id="KW-1185">Reference proteome</keyword>